<dbReference type="InterPro" id="IPR023867">
    <property type="entry name" value="Sulphatase_maturase_rSAM"/>
</dbReference>
<evidence type="ECO:0000256" key="5">
    <source>
        <dbReference type="ARBA" id="ARBA00023014"/>
    </source>
</evidence>
<protein>
    <submittedName>
        <fullName evidence="9">Peptide-modifying radical SAM enzyme CbpB</fullName>
    </submittedName>
</protein>
<keyword evidence="10" id="KW-1185">Reference proteome</keyword>
<dbReference type="SFLD" id="SFLDG01067">
    <property type="entry name" value="SPASM/twitch_domain_containing"/>
    <property type="match status" value="1"/>
</dbReference>
<evidence type="ECO:0000256" key="7">
    <source>
        <dbReference type="SAM" id="MobiDB-lite"/>
    </source>
</evidence>
<comment type="cofactor">
    <cofactor evidence="1">
        <name>[4Fe-4S] cluster</name>
        <dbReference type="ChEBI" id="CHEBI:49883"/>
    </cofactor>
</comment>
<dbReference type="SFLD" id="SFLDG01072">
    <property type="entry name" value="dehydrogenase_like"/>
    <property type="match status" value="1"/>
</dbReference>
<dbReference type="SFLD" id="SFLDS00029">
    <property type="entry name" value="Radical_SAM"/>
    <property type="match status" value="1"/>
</dbReference>
<keyword evidence="3" id="KW-0479">Metal-binding</keyword>
<dbReference type="GO" id="GO:0016491">
    <property type="term" value="F:oxidoreductase activity"/>
    <property type="evidence" value="ECO:0007669"/>
    <property type="project" value="InterPro"/>
</dbReference>
<dbReference type="Proteomes" id="UP000233293">
    <property type="component" value="Unassembled WGS sequence"/>
</dbReference>
<gene>
    <name evidence="9" type="primary">cbpB</name>
    <name evidence="9" type="ORF">CWS72_17805</name>
</gene>
<dbReference type="SUPFAM" id="SSF102114">
    <property type="entry name" value="Radical SAM enzymes"/>
    <property type="match status" value="1"/>
</dbReference>
<evidence type="ECO:0000259" key="8">
    <source>
        <dbReference type="PROSITE" id="PS51918"/>
    </source>
</evidence>
<dbReference type="CDD" id="cd01335">
    <property type="entry name" value="Radical_SAM"/>
    <property type="match status" value="1"/>
</dbReference>
<feature type="domain" description="Radical SAM core" evidence="8">
    <location>
        <begin position="80"/>
        <end position="306"/>
    </location>
</feature>
<evidence type="ECO:0000313" key="10">
    <source>
        <dbReference type="Proteomes" id="UP000233293"/>
    </source>
</evidence>
<dbReference type="RefSeq" id="WP_101251975.1">
    <property type="nucleotide sequence ID" value="NZ_PIUM01000022.1"/>
</dbReference>
<dbReference type="AlphaFoldDB" id="A0A2N3PS98"/>
<evidence type="ECO:0000313" key="9">
    <source>
        <dbReference type="EMBL" id="PKU23277.1"/>
    </source>
</evidence>
<dbReference type="EMBL" id="PIUM01000022">
    <property type="protein sequence ID" value="PKU23277.1"/>
    <property type="molecule type" value="Genomic_DNA"/>
</dbReference>
<dbReference type="GO" id="GO:0046872">
    <property type="term" value="F:metal ion binding"/>
    <property type="evidence" value="ECO:0007669"/>
    <property type="project" value="UniProtKB-KW"/>
</dbReference>
<dbReference type="InterPro" id="IPR026423">
    <property type="entry name" value="rSAM_cobopep"/>
</dbReference>
<organism evidence="9 10">
    <name type="scientific">Telmatospirillum siberiense</name>
    <dbReference type="NCBI Taxonomy" id="382514"/>
    <lineage>
        <taxon>Bacteria</taxon>
        <taxon>Pseudomonadati</taxon>
        <taxon>Pseudomonadota</taxon>
        <taxon>Alphaproteobacteria</taxon>
        <taxon>Rhodospirillales</taxon>
        <taxon>Rhodospirillaceae</taxon>
        <taxon>Telmatospirillum</taxon>
    </lineage>
</organism>
<dbReference type="NCBIfam" id="TIGR04163">
    <property type="entry name" value="rSAM_cobopep"/>
    <property type="match status" value="1"/>
</dbReference>
<dbReference type="Pfam" id="PF13186">
    <property type="entry name" value="SPASM"/>
    <property type="match status" value="1"/>
</dbReference>
<dbReference type="GO" id="GO:0051536">
    <property type="term" value="F:iron-sulfur cluster binding"/>
    <property type="evidence" value="ECO:0007669"/>
    <property type="project" value="UniProtKB-KW"/>
</dbReference>
<dbReference type="InterPro" id="IPR013785">
    <property type="entry name" value="Aldolase_TIM"/>
</dbReference>
<accession>A0A2N3PS98</accession>
<evidence type="ECO:0000256" key="3">
    <source>
        <dbReference type="ARBA" id="ARBA00022723"/>
    </source>
</evidence>
<dbReference type="OrthoDB" id="9810775at2"/>
<evidence type="ECO:0000256" key="1">
    <source>
        <dbReference type="ARBA" id="ARBA00001966"/>
    </source>
</evidence>
<dbReference type="NCBIfam" id="TIGR04085">
    <property type="entry name" value="rSAM_more_4Fe4S"/>
    <property type="match status" value="1"/>
</dbReference>
<evidence type="ECO:0000256" key="6">
    <source>
        <dbReference type="ARBA" id="ARBA00023601"/>
    </source>
</evidence>
<dbReference type="SFLD" id="SFLDG01386">
    <property type="entry name" value="main_SPASM_domain-containing"/>
    <property type="match status" value="1"/>
</dbReference>
<dbReference type="PANTHER" id="PTHR43273:SF3">
    <property type="entry name" value="ANAEROBIC SULFATASE-MATURATING ENZYME HOMOLOG ASLB-RELATED"/>
    <property type="match status" value="1"/>
</dbReference>
<sequence length="465" mass="51516">MTVQTHPSAKGEPARAPLSSLQPVDIGHSTHVALVDADTAFWGLVRKDRAEELQKGGELAAAFRQSRDDFAGEMDLLRFRLKPSAVYFNPTERCNLNCGYCYIPEEMRRSGTHMSKETLLNSLETLHRYFRGHMPEERLPQVIFHGAEPLLAREAVFAGIEAFGDRFRFGVQTNATMLDDSAIAFLTGHGVGIGLSLDGPVPEIADRTRRRWSGEGVFSAVVSAIDRLKGYPGFNVICTMTEENLPHLTDMVSFLHERHVPACMLNVTRCTQPRARDLRGSDEDVSAAFLKALRHTHALYRETGRKLVVANFANILIAILAPTARRLMCDISPCGGGRSFFALAANGDLFPCSEFIGLPEFNGGNLFRQPIDEVLKTPAFRKVIERKVEDIKGCDTCLIRHFCGSPCPAEAHEMNGGMKEKGAFCKFYEEQVAFAFRLIADGIHEDFLWDGWDEGTKTTCAIGAA</sequence>
<keyword evidence="5" id="KW-0411">Iron-sulfur</keyword>
<name>A0A2N3PS98_9PROT</name>
<dbReference type="SFLD" id="SFLDG01384">
    <property type="entry name" value="thioether_bond_formation_requi"/>
    <property type="match status" value="1"/>
</dbReference>
<comment type="similarity">
    <text evidence="6">Belongs to the radical SAM superfamily. Anaerobic sulfatase-maturating enzyme family.</text>
</comment>
<dbReference type="PROSITE" id="PS51918">
    <property type="entry name" value="RADICAL_SAM"/>
    <property type="match status" value="1"/>
</dbReference>
<evidence type="ECO:0000256" key="4">
    <source>
        <dbReference type="ARBA" id="ARBA00023004"/>
    </source>
</evidence>
<keyword evidence="2" id="KW-0949">S-adenosyl-L-methionine</keyword>
<dbReference type="Pfam" id="PF04055">
    <property type="entry name" value="Radical_SAM"/>
    <property type="match status" value="1"/>
</dbReference>
<evidence type="ECO:0000256" key="2">
    <source>
        <dbReference type="ARBA" id="ARBA00022691"/>
    </source>
</evidence>
<dbReference type="InterPro" id="IPR023885">
    <property type="entry name" value="4Fe4S-binding_SPASM_dom"/>
</dbReference>
<dbReference type="PANTHER" id="PTHR43273">
    <property type="entry name" value="ANAEROBIC SULFATASE-MATURATING ENZYME HOMOLOG ASLB-RELATED"/>
    <property type="match status" value="1"/>
</dbReference>
<feature type="region of interest" description="Disordered" evidence="7">
    <location>
        <begin position="1"/>
        <end position="22"/>
    </location>
</feature>
<proteinExistence type="inferred from homology"/>
<dbReference type="Gene3D" id="3.20.20.70">
    <property type="entry name" value="Aldolase class I"/>
    <property type="match status" value="1"/>
</dbReference>
<dbReference type="InterPro" id="IPR007197">
    <property type="entry name" value="rSAM"/>
</dbReference>
<dbReference type="InterPro" id="IPR058240">
    <property type="entry name" value="rSAM_sf"/>
</dbReference>
<keyword evidence="4" id="KW-0408">Iron</keyword>
<reference evidence="10" key="1">
    <citation type="submission" date="2017-12" db="EMBL/GenBank/DDBJ databases">
        <title>Draft genome sequence of Telmatospirillum siberiense 26-4b1T, an acidotolerant peatland alphaproteobacterium potentially involved in sulfur cycling.</title>
        <authorList>
            <person name="Hausmann B."/>
            <person name="Pjevac P."/>
            <person name="Schreck K."/>
            <person name="Herbold C.W."/>
            <person name="Daims H."/>
            <person name="Wagner M."/>
            <person name="Pester M."/>
            <person name="Loy A."/>
        </authorList>
    </citation>
    <scope>NUCLEOTIDE SEQUENCE [LARGE SCALE GENOMIC DNA]</scope>
    <source>
        <strain evidence="10">26-4b1</strain>
    </source>
</reference>
<comment type="caution">
    <text evidence="9">The sequence shown here is derived from an EMBL/GenBank/DDBJ whole genome shotgun (WGS) entry which is preliminary data.</text>
</comment>